<dbReference type="PANTHER" id="PTHR42734">
    <property type="entry name" value="METAL TRANSPORT SYSTEM ATP-BINDING PROTEIN TM_0124-RELATED"/>
    <property type="match status" value="1"/>
</dbReference>
<dbReference type="SUPFAM" id="SSF52540">
    <property type="entry name" value="P-loop containing nucleoside triphosphate hydrolases"/>
    <property type="match status" value="1"/>
</dbReference>
<feature type="domain" description="ABC transporter" evidence="4">
    <location>
        <begin position="6"/>
        <end position="237"/>
    </location>
</feature>
<reference evidence="5 6" key="1">
    <citation type="submission" date="2023-03" db="EMBL/GenBank/DDBJ databases">
        <title>Description of Hydrogenimonas sp. ISO32.</title>
        <authorList>
            <person name="Mino S."/>
            <person name="Fukazawa S."/>
            <person name="Sawabe T."/>
        </authorList>
    </citation>
    <scope>NUCLEOTIDE SEQUENCE [LARGE SCALE GENOMIC DNA]</scope>
    <source>
        <strain evidence="5 6">ISO32</strain>
    </source>
</reference>
<dbReference type="GO" id="GO:0005524">
    <property type="term" value="F:ATP binding"/>
    <property type="evidence" value="ECO:0007669"/>
    <property type="project" value="UniProtKB-KW"/>
</dbReference>
<dbReference type="InterPro" id="IPR003439">
    <property type="entry name" value="ABC_transporter-like_ATP-bd"/>
</dbReference>
<dbReference type="Gene3D" id="3.40.50.300">
    <property type="entry name" value="P-loop containing nucleotide triphosphate hydrolases"/>
    <property type="match status" value="1"/>
</dbReference>
<gene>
    <name evidence="5" type="ORF">HCR_13760</name>
</gene>
<organism evidence="5 6">
    <name type="scientific">Hydrogenimonas cancrithermarum</name>
    <dbReference type="NCBI Taxonomy" id="2993563"/>
    <lineage>
        <taxon>Bacteria</taxon>
        <taxon>Pseudomonadati</taxon>
        <taxon>Campylobacterota</taxon>
        <taxon>Epsilonproteobacteria</taxon>
        <taxon>Campylobacterales</taxon>
        <taxon>Hydrogenimonadaceae</taxon>
        <taxon>Hydrogenimonas</taxon>
    </lineage>
</organism>
<evidence type="ECO:0000259" key="4">
    <source>
        <dbReference type="PROSITE" id="PS50893"/>
    </source>
</evidence>
<evidence type="ECO:0000256" key="3">
    <source>
        <dbReference type="ARBA" id="ARBA00022840"/>
    </source>
</evidence>
<evidence type="ECO:0000313" key="6">
    <source>
        <dbReference type="Proteomes" id="UP001321445"/>
    </source>
</evidence>
<dbReference type="PROSITE" id="PS00211">
    <property type="entry name" value="ABC_TRANSPORTER_1"/>
    <property type="match status" value="1"/>
</dbReference>
<dbReference type="InterPro" id="IPR027417">
    <property type="entry name" value="P-loop_NTPase"/>
</dbReference>
<dbReference type="RefSeq" id="WP_286336038.1">
    <property type="nucleotide sequence ID" value="NZ_AP027370.1"/>
</dbReference>
<dbReference type="Pfam" id="PF00005">
    <property type="entry name" value="ABC_tran"/>
    <property type="match status" value="1"/>
</dbReference>
<dbReference type="EMBL" id="AP027370">
    <property type="protein sequence ID" value="BDY13064.1"/>
    <property type="molecule type" value="Genomic_DNA"/>
</dbReference>
<evidence type="ECO:0000313" key="5">
    <source>
        <dbReference type="EMBL" id="BDY13064.1"/>
    </source>
</evidence>
<accession>A0ABN6WXY4</accession>
<evidence type="ECO:0000256" key="2">
    <source>
        <dbReference type="ARBA" id="ARBA00022741"/>
    </source>
</evidence>
<protein>
    <submittedName>
        <fullName evidence="5">Cation ABC transporter ATP-binding protein</fullName>
    </submittedName>
</protein>
<dbReference type="SMART" id="SM00382">
    <property type="entry name" value="AAA"/>
    <property type="match status" value="1"/>
</dbReference>
<name>A0ABN6WXY4_9BACT</name>
<keyword evidence="3 5" id="KW-0067">ATP-binding</keyword>
<dbReference type="InterPro" id="IPR050153">
    <property type="entry name" value="Metal_Ion_Import_ABC"/>
</dbReference>
<keyword evidence="1" id="KW-0813">Transport</keyword>
<dbReference type="PROSITE" id="PS50893">
    <property type="entry name" value="ABC_TRANSPORTER_2"/>
    <property type="match status" value="1"/>
</dbReference>
<keyword evidence="6" id="KW-1185">Reference proteome</keyword>
<dbReference type="InterPro" id="IPR017871">
    <property type="entry name" value="ABC_transporter-like_CS"/>
</dbReference>
<dbReference type="Proteomes" id="UP001321445">
    <property type="component" value="Chromosome"/>
</dbReference>
<keyword evidence="2" id="KW-0547">Nucleotide-binding</keyword>
<proteinExistence type="predicted"/>
<evidence type="ECO:0000256" key="1">
    <source>
        <dbReference type="ARBA" id="ARBA00022448"/>
    </source>
</evidence>
<sequence length="260" mass="29390">MSQVAAEVRHLYFSYNEQPVLEDVSFQVEKGDFLAIIGPNGGGKSTLLKLMMGILKPDRGEVLLFGKPPRTSGAVIGYVPQETGHNLDFPITVLDVVLMGVLHRRNLLRRYDGDLRKKALDALEKVKMDQFSDRRIAELSGGQRQRVLIARALCSDPDILMLDEPTASIDFNGQHEIFELLEILNKTMTVIVVSHDMSMVMGYARHAAYVNKTVVMHTIDPHTRYQIKHELEGHEGHYCGAEFWQDMGRKIECTEECKHA</sequence>
<dbReference type="InterPro" id="IPR003593">
    <property type="entry name" value="AAA+_ATPase"/>
</dbReference>
<dbReference type="CDD" id="cd03235">
    <property type="entry name" value="ABC_Metallic_Cations"/>
    <property type="match status" value="1"/>
</dbReference>